<dbReference type="EMBL" id="JADIVZ010000003">
    <property type="protein sequence ID" value="MBF4161780.1"/>
    <property type="molecule type" value="Genomic_DNA"/>
</dbReference>
<evidence type="ECO:0000313" key="1">
    <source>
        <dbReference type="EMBL" id="MBF4161780.1"/>
    </source>
</evidence>
<name>A0A930Y5Z6_9ACTN</name>
<dbReference type="RefSeq" id="WP_194503038.1">
    <property type="nucleotide sequence ID" value="NZ_JADIVZ010000003.1"/>
</dbReference>
<comment type="caution">
    <text evidence="1">The sequence shown here is derived from an EMBL/GenBank/DDBJ whole genome shotgun (WGS) entry which is preliminary data.</text>
</comment>
<keyword evidence="2" id="KW-1185">Reference proteome</keyword>
<accession>A0A930Y5Z6</accession>
<dbReference type="Proteomes" id="UP000656804">
    <property type="component" value="Unassembled WGS sequence"/>
</dbReference>
<dbReference type="AlphaFoldDB" id="A0A930Y5Z6"/>
<proteinExistence type="predicted"/>
<gene>
    <name evidence="1" type="ORF">ISG29_08755</name>
</gene>
<organism evidence="1 2">
    <name type="scientific">Nocardioides acrostichi</name>
    <dbReference type="NCBI Taxonomy" id="2784339"/>
    <lineage>
        <taxon>Bacteria</taxon>
        <taxon>Bacillati</taxon>
        <taxon>Actinomycetota</taxon>
        <taxon>Actinomycetes</taxon>
        <taxon>Propionibacteriales</taxon>
        <taxon>Nocardioidaceae</taxon>
        <taxon>Nocardioides</taxon>
    </lineage>
</organism>
<evidence type="ECO:0000313" key="2">
    <source>
        <dbReference type="Proteomes" id="UP000656804"/>
    </source>
</evidence>
<protein>
    <submittedName>
        <fullName evidence="1">Uncharacterized protein</fullName>
    </submittedName>
</protein>
<reference evidence="1" key="1">
    <citation type="submission" date="2020-11" db="EMBL/GenBank/DDBJ databases">
        <title>Nocardioides sp. CBS4Y-1, whole genome shotgun sequence.</title>
        <authorList>
            <person name="Tuo L."/>
        </authorList>
    </citation>
    <scope>NUCLEOTIDE SEQUENCE</scope>
    <source>
        <strain evidence="1">CBS4Y-1</strain>
    </source>
</reference>
<sequence>MAGDDDVKMDPSMARPVIDRFTTMRQSLSNAQVSVSGAAGLVEMGCGEFGPVVSDGSDGFSIAWRESLHVTADSAGIIAGNTNVFEIEITRLDNELATVPDISGGGGRGPRAE</sequence>